<dbReference type="AlphaFoldDB" id="A0A1C7M5E1"/>
<name>A0A1C7M5E1_GRIFR</name>
<reference evidence="1 2" key="1">
    <citation type="submission" date="2016-03" db="EMBL/GenBank/DDBJ databases">
        <title>Whole genome sequencing of Grifola frondosa 9006-11.</title>
        <authorList>
            <person name="Min B."/>
            <person name="Park H."/>
            <person name="Kim J.-G."/>
            <person name="Cho H."/>
            <person name="Oh Y.-L."/>
            <person name="Kong W.-S."/>
            <person name="Choi I.-G."/>
        </authorList>
    </citation>
    <scope>NUCLEOTIDE SEQUENCE [LARGE SCALE GENOMIC DNA]</scope>
    <source>
        <strain evidence="1 2">9006-11</strain>
    </source>
</reference>
<organism evidence="1 2">
    <name type="scientific">Grifola frondosa</name>
    <name type="common">Maitake</name>
    <name type="synonym">Polyporus frondosus</name>
    <dbReference type="NCBI Taxonomy" id="5627"/>
    <lineage>
        <taxon>Eukaryota</taxon>
        <taxon>Fungi</taxon>
        <taxon>Dikarya</taxon>
        <taxon>Basidiomycota</taxon>
        <taxon>Agaricomycotina</taxon>
        <taxon>Agaricomycetes</taxon>
        <taxon>Polyporales</taxon>
        <taxon>Grifolaceae</taxon>
        <taxon>Grifola</taxon>
    </lineage>
</organism>
<evidence type="ECO:0000313" key="2">
    <source>
        <dbReference type="Proteomes" id="UP000092993"/>
    </source>
</evidence>
<proteinExistence type="predicted"/>
<gene>
    <name evidence="1" type="ORF">A0H81_07639</name>
</gene>
<protein>
    <submittedName>
        <fullName evidence="1">Uncharacterized protein</fullName>
    </submittedName>
</protein>
<dbReference type="EMBL" id="LUGG01000009">
    <property type="protein sequence ID" value="OBZ72165.1"/>
    <property type="molecule type" value="Genomic_DNA"/>
</dbReference>
<keyword evidence="2" id="KW-1185">Reference proteome</keyword>
<sequence length="85" mass="9613">MNPRSPPQCLMIRVAAVGAMDEELRGPAAYCEMSEHVWSPSGGGWKKREMVKADEPNKNVNVNEVRDATINYPTFIKCAEWLRPH</sequence>
<evidence type="ECO:0000313" key="1">
    <source>
        <dbReference type="EMBL" id="OBZ72165.1"/>
    </source>
</evidence>
<comment type="caution">
    <text evidence="1">The sequence shown here is derived from an EMBL/GenBank/DDBJ whole genome shotgun (WGS) entry which is preliminary data.</text>
</comment>
<dbReference type="Proteomes" id="UP000092993">
    <property type="component" value="Unassembled WGS sequence"/>
</dbReference>
<accession>A0A1C7M5E1</accession>